<keyword evidence="6" id="KW-1185">Reference proteome</keyword>
<evidence type="ECO:0000313" key="5">
    <source>
        <dbReference type="EMBL" id="MFC7332314.1"/>
    </source>
</evidence>
<dbReference type="InterPro" id="IPR032508">
    <property type="entry name" value="FecR_C"/>
</dbReference>
<protein>
    <submittedName>
        <fullName evidence="5">FecR family protein</fullName>
    </submittedName>
</protein>
<dbReference type="EMBL" id="JBHTCM010000004">
    <property type="protein sequence ID" value="MFC7332314.1"/>
    <property type="molecule type" value="Genomic_DNA"/>
</dbReference>
<keyword evidence="1" id="KW-1133">Transmembrane helix</keyword>
<accession>A0ABW2KTG9</accession>
<comment type="caution">
    <text evidence="5">The sequence shown here is derived from an EMBL/GenBank/DDBJ whole genome shotgun (WGS) entry which is preliminary data.</text>
</comment>
<evidence type="ECO:0000259" key="3">
    <source>
        <dbReference type="Pfam" id="PF16220"/>
    </source>
</evidence>
<keyword evidence="1" id="KW-0812">Transmembrane</keyword>
<dbReference type="Pfam" id="PF16344">
    <property type="entry name" value="FecR_C"/>
    <property type="match status" value="1"/>
</dbReference>
<reference evidence="6" key="1">
    <citation type="journal article" date="2019" name="Int. J. Syst. Evol. Microbiol.">
        <title>The Global Catalogue of Microorganisms (GCM) 10K type strain sequencing project: providing services to taxonomists for standard genome sequencing and annotation.</title>
        <authorList>
            <consortium name="The Broad Institute Genomics Platform"/>
            <consortium name="The Broad Institute Genome Sequencing Center for Infectious Disease"/>
            <person name="Wu L."/>
            <person name="Ma J."/>
        </authorList>
    </citation>
    <scope>NUCLEOTIDE SEQUENCE [LARGE SCALE GENOMIC DNA]</scope>
    <source>
        <strain evidence="6">CGMCC 1.16275</strain>
    </source>
</reference>
<keyword evidence="1" id="KW-0472">Membrane</keyword>
<feature type="domain" description="FecR N-terminal" evidence="3">
    <location>
        <begin position="17"/>
        <end position="57"/>
    </location>
</feature>
<dbReference type="PIRSF" id="PIRSF018266">
    <property type="entry name" value="FecR"/>
    <property type="match status" value="1"/>
</dbReference>
<dbReference type="Pfam" id="PF16220">
    <property type="entry name" value="DUF4880"/>
    <property type="match status" value="1"/>
</dbReference>
<dbReference type="PANTHER" id="PTHR30273">
    <property type="entry name" value="PERIPLASMIC SIGNAL SENSOR AND SIGMA FACTOR ACTIVATOR FECR-RELATED"/>
    <property type="match status" value="1"/>
</dbReference>
<feature type="domain" description="Protein FecR C-terminal" evidence="4">
    <location>
        <begin position="264"/>
        <end position="323"/>
    </location>
</feature>
<dbReference type="Gene3D" id="2.60.120.1440">
    <property type="match status" value="1"/>
</dbReference>
<gene>
    <name evidence="5" type="ORF">ACFQPS_04005</name>
</gene>
<organism evidence="5 6">
    <name type="scientific">Rhodocista pekingensis</name>
    <dbReference type="NCBI Taxonomy" id="201185"/>
    <lineage>
        <taxon>Bacteria</taxon>
        <taxon>Pseudomonadati</taxon>
        <taxon>Pseudomonadota</taxon>
        <taxon>Alphaproteobacteria</taxon>
        <taxon>Rhodospirillales</taxon>
        <taxon>Azospirillaceae</taxon>
        <taxon>Rhodocista</taxon>
    </lineage>
</organism>
<dbReference type="InterPro" id="IPR006860">
    <property type="entry name" value="FecR"/>
</dbReference>
<dbReference type="Pfam" id="PF04773">
    <property type="entry name" value="FecR"/>
    <property type="match status" value="1"/>
</dbReference>
<sequence length="340" mass="36452">MTESQPGTSSDETALRDAAAWMVRIAAPGSGAADREALRRWLAEHPRNLAAMDLVERSWRVAGDLERTPGIQAERARARRLRLATAADAPRRQRLWLAPAAGAGALALAAALALALFPPVNYGLGATHRTAMGQSLETSLPDGSRVRLNTDTELHIDYGWLGRHVALTRGEAEFVVAHGDPRAFTVSVNGIEVRATGTVFTVRDMGEGTRVFLLEGGVRILNDGDDITLAVLRPGERAELDRSGIVALAPADAAAERAWLAGQLLFRDTPLPDALAEFARYTHVDVQVAPPLRGLSVSGVYRATDLQAFLDAVSRIHPVGWRQIGPGRVMLEPGPADKGP</sequence>
<evidence type="ECO:0000256" key="1">
    <source>
        <dbReference type="SAM" id="Phobius"/>
    </source>
</evidence>
<proteinExistence type="predicted"/>
<feature type="transmembrane region" description="Helical" evidence="1">
    <location>
        <begin position="95"/>
        <end position="117"/>
    </location>
</feature>
<evidence type="ECO:0000259" key="2">
    <source>
        <dbReference type="Pfam" id="PF04773"/>
    </source>
</evidence>
<dbReference type="InterPro" id="IPR012373">
    <property type="entry name" value="Ferrdict_sens_TM"/>
</dbReference>
<feature type="domain" description="FecR protein" evidence="2">
    <location>
        <begin position="127"/>
        <end position="219"/>
    </location>
</feature>
<name>A0ABW2KTG9_9PROT</name>
<evidence type="ECO:0000259" key="4">
    <source>
        <dbReference type="Pfam" id="PF16344"/>
    </source>
</evidence>
<evidence type="ECO:0000313" key="6">
    <source>
        <dbReference type="Proteomes" id="UP001596456"/>
    </source>
</evidence>
<dbReference type="PANTHER" id="PTHR30273:SF2">
    <property type="entry name" value="PROTEIN FECR"/>
    <property type="match status" value="1"/>
</dbReference>
<dbReference type="Gene3D" id="3.55.50.30">
    <property type="match status" value="1"/>
</dbReference>
<dbReference type="RefSeq" id="WP_377356616.1">
    <property type="nucleotide sequence ID" value="NZ_JBHTCM010000004.1"/>
</dbReference>
<dbReference type="InterPro" id="IPR032623">
    <property type="entry name" value="FecR_N"/>
</dbReference>
<dbReference type="Proteomes" id="UP001596456">
    <property type="component" value="Unassembled WGS sequence"/>
</dbReference>